<evidence type="ECO:0000313" key="1">
    <source>
        <dbReference type="EMBL" id="GEB56886.1"/>
    </source>
</evidence>
<dbReference type="RefSeq" id="WP_141296539.1">
    <property type="nucleotide sequence ID" value="NZ_BJMN01000014.1"/>
</dbReference>
<dbReference type="AlphaFoldDB" id="A0A4Y3RGI4"/>
<comment type="caution">
    <text evidence="1">The sequence shown here is derived from an EMBL/GenBank/DDBJ whole genome shotgun (WGS) entry which is preliminary data.</text>
</comment>
<organism evidence="1 2">
    <name type="scientific">Streptomyces gardneri</name>
    <dbReference type="NCBI Taxonomy" id="66892"/>
    <lineage>
        <taxon>Bacteria</taxon>
        <taxon>Bacillati</taxon>
        <taxon>Actinomycetota</taxon>
        <taxon>Actinomycetes</taxon>
        <taxon>Kitasatosporales</taxon>
        <taxon>Streptomycetaceae</taxon>
        <taxon>Streptomyces</taxon>
    </lineage>
</organism>
<evidence type="ECO:0000313" key="2">
    <source>
        <dbReference type="Proteomes" id="UP000315226"/>
    </source>
</evidence>
<dbReference type="OrthoDB" id="3394995at2"/>
<gene>
    <name evidence="1" type="ORF">SGA01_24910</name>
</gene>
<proteinExistence type="predicted"/>
<protein>
    <recommendedName>
        <fullName evidence="3">HEAT repeat domain-containing protein</fullName>
    </recommendedName>
</protein>
<dbReference type="Proteomes" id="UP000315226">
    <property type="component" value="Unassembled WGS sequence"/>
</dbReference>
<reference evidence="1 2" key="1">
    <citation type="submission" date="2019-06" db="EMBL/GenBank/DDBJ databases">
        <title>Whole genome shotgun sequence of Streptomyces gardneri NBRC 12865.</title>
        <authorList>
            <person name="Hosoyama A."/>
            <person name="Uohara A."/>
            <person name="Ohji S."/>
            <person name="Ichikawa N."/>
        </authorList>
    </citation>
    <scope>NUCLEOTIDE SEQUENCE [LARGE SCALE GENOMIC DNA]</scope>
    <source>
        <strain evidence="1 2">NBRC 12865</strain>
    </source>
</reference>
<evidence type="ECO:0008006" key="3">
    <source>
        <dbReference type="Google" id="ProtNLM"/>
    </source>
</evidence>
<keyword evidence="2" id="KW-1185">Reference proteome</keyword>
<dbReference type="EMBL" id="BJMN01000014">
    <property type="protein sequence ID" value="GEB56886.1"/>
    <property type="molecule type" value="Genomic_DNA"/>
</dbReference>
<name>A0A4Y3RGI4_9ACTN</name>
<accession>A0A4Y3RGI4</accession>
<sequence>MNAVDDAEVSPGLRDAVRRLEALTGRVVRDVTDGHARWELYRAALASDAPRPGLLAAVVVEPDGAVASAAVGEVLEWVPRADRDVWVRALAPSVRAFSERRARELGVLEDLRSGAGVRELGPGLPDGWSDWLQLRIGAEVSDPSVLRLLAASGRTRRIRRAAAEALG</sequence>